<keyword evidence="4" id="KW-0862">Zinc</keyword>
<evidence type="ECO:0000259" key="5">
    <source>
        <dbReference type="Pfam" id="PF01979"/>
    </source>
</evidence>
<dbReference type="SUPFAM" id="SSF51556">
    <property type="entry name" value="Metallo-dependent hydrolases"/>
    <property type="match status" value="1"/>
</dbReference>
<dbReference type="NCBIfam" id="TIGR02022">
    <property type="entry name" value="hutF"/>
    <property type="match status" value="1"/>
</dbReference>
<dbReference type="Proteomes" id="UP001240697">
    <property type="component" value="Chromosome"/>
</dbReference>
<dbReference type="Pfam" id="PF01979">
    <property type="entry name" value="Amidohydro_1"/>
    <property type="match status" value="1"/>
</dbReference>
<dbReference type="InterPro" id="IPR010252">
    <property type="entry name" value="HutF"/>
</dbReference>
<dbReference type="SUPFAM" id="SSF51338">
    <property type="entry name" value="Composite domain of metallo-dependent hydrolases"/>
    <property type="match status" value="1"/>
</dbReference>
<keyword evidence="2" id="KW-0479">Metal-binding</keyword>
<reference evidence="6 7" key="1">
    <citation type="submission" date="2023-05" db="EMBL/GenBank/DDBJ databases">
        <authorList>
            <person name="Yin Y."/>
            <person name="Lu Z."/>
        </authorList>
    </citation>
    <scope>NUCLEOTIDE SEQUENCE [LARGE SCALE GENOMIC DNA]</scope>
    <source>
        <strain evidence="6 7">ZM22</strain>
    </source>
</reference>
<dbReference type="Gene3D" id="3.20.20.140">
    <property type="entry name" value="Metal-dependent hydrolases"/>
    <property type="match status" value="1"/>
</dbReference>
<dbReference type="PANTHER" id="PTHR11271">
    <property type="entry name" value="GUANINE DEAMINASE"/>
    <property type="match status" value="1"/>
</dbReference>
<dbReference type="InterPro" id="IPR051607">
    <property type="entry name" value="Metallo-dep_hydrolases"/>
</dbReference>
<evidence type="ECO:0000256" key="3">
    <source>
        <dbReference type="ARBA" id="ARBA00022801"/>
    </source>
</evidence>
<evidence type="ECO:0000313" key="6">
    <source>
        <dbReference type="EMBL" id="WHS65749.1"/>
    </source>
</evidence>
<feature type="domain" description="Amidohydrolase-related" evidence="5">
    <location>
        <begin position="63"/>
        <end position="450"/>
    </location>
</feature>
<dbReference type="InterPro" id="IPR006680">
    <property type="entry name" value="Amidohydro-rel"/>
</dbReference>
<evidence type="ECO:0000256" key="1">
    <source>
        <dbReference type="ARBA" id="ARBA00001947"/>
    </source>
</evidence>
<dbReference type="NCBIfam" id="NF006684">
    <property type="entry name" value="PRK09229.1-5"/>
    <property type="match status" value="1"/>
</dbReference>
<name>A0ABY8SV35_9BURK</name>
<dbReference type="GO" id="GO:0050416">
    <property type="term" value="F:formimidoylglutamate deiminase activity"/>
    <property type="evidence" value="ECO:0007669"/>
    <property type="project" value="UniProtKB-EC"/>
</dbReference>
<dbReference type="PANTHER" id="PTHR11271:SF48">
    <property type="entry name" value="AMIDOHYDROLASE-RELATED DOMAIN-CONTAINING PROTEIN"/>
    <property type="match status" value="1"/>
</dbReference>
<comment type="cofactor">
    <cofactor evidence="1">
        <name>Zn(2+)</name>
        <dbReference type="ChEBI" id="CHEBI:29105"/>
    </cofactor>
</comment>
<dbReference type="InterPro" id="IPR032466">
    <property type="entry name" value="Metal_Hydrolase"/>
</dbReference>
<proteinExistence type="predicted"/>
<keyword evidence="3 6" id="KW-0378">Hydrolase</keyword>
<accession>A0ABY8SV35</accession>
<dbReference type="RefSeq" id="WP_283486854.1">
    <property type="nucleotide sequence ID" value="NZ_CP125947.1"/>
</dbReference>
<evidence type="ECO:0000256" key="4">
    <source>
        <dbReference type="ARBA" id="ARBA00022833"/>
    </source>
</evidence>
<dbReference type="InterPro" id="IPR011059">
    <property type="entry name" value="Metal-dep_hydrolase_composite"/>
</dbReference>
<organism evidence="6 7">
    <name type="scientific">Comamonas resistens</name>
    <dbReference type="NCBI Taxonomy" id="3046670"/>
    <lineage>
        <taxon>Bacteria</taxon>
        <taxon>Pseudomonadati</taxon>
        <taxon>Pseudomonadota</taxon>
        <taxon>Betaproteobacteria</taxon>
        <taxon>Burkholderiales</taxon>
        <taxon>Comamonadaceae</taxon>
        <taxon>Comamonas</taxon>
    </lineage>
</organism>
<gene>
    <name evidence="6" type="ORF">QMY55_00900</name>
</gene>
<evidence type="ECO:0000313" key="7">
    <source>
        <dbReference type="Proteomes" id="UP001240697"/>
    </source>
</evidence>
<evidence type="ECO:0000256" key="2">
    <source>
        <dbReference type="ARBA" id="ARBA00022723"/>
    </source>
</evidence>
<protein>
    <submittedName>
        <fullName evidence="6">Formimidoylglutamate deiminase</fullName>
        <ecNumber evidence="6">3.5.3.13</ecNumber>
    </submittedName>
</protein>
<dbReference type="NCBIfam" id="NF006681">
    <property type="entry name" value="PRK09229.1-2"/>
    <property type="match status" value="1"/>
</dbReference>
<dbReference type="Gene3D" id="2.30.40.10">
    <property type="entry name" value="Urease, subunit C, domain 1"/>
    <property type="match status" value="1"/>
</dbReference>
<dbReference type="EMBL" id="CP125947">
    <property type="protein sequence ID" value="WHS65749.1"/>
    <property type="molecule type" value="Genomic_DNA"/>
</dbReference>
<sequence>MTAPSLAPRTLFAADALLPAGWARNVLLSWDEKGRLTEVLTDVDLQSGEAGEAEDAIRAAGPVIPGMPNLHSHAFQRAFGGLTEFRGQAQDSFWSWRNLMYGFANRMTPEALEAIATWLYLEMLEAGYTSVCEFHYVHHDVGGKPYADDATLSLALLRAAEKTGIVMTLLPVLYQTSGFGGKPPREDQARFIRSTDNMLSLLQRLTPATQAQNAVLGLAPHSLRAVPPDSLKAAVAGLHAMLPQAPVHIHIAEQTQEVDDCLAWSGQRPVQWLMEHAPVDPRWCLIHATHMKPEEYASAARSGAVAGICPTTEANLGDGIFDMPLWLQHGGRWGVGSDSHATVNAAEELLMLEYSQRLHLRQRNVLGGGLQPQVATSMTLQAVAGGAQASGRVARGEVAGLVVGRQADFVVLNAEHVALAGLPADSAHASHVFASHRTSAIADVWVNGRLRVSQGRHNGHEAAKQAFTKARSQLLRAA</sequence>
<keyword evidence="7" id="KW-1185">Reference proteome</keyword>
<dbReference type="EC" id="3.5.3.13" evidence="6"/>